<evidence type="ECO:0000256" key="12">
    <source>
        <dbReference type="HAMAP-Rule" id="MF_00435"/>
    </source>
</evidence>
<dbReference type="HAMAP" id="MF_00435">
    <property type="entry name" value="IlvC"/>
    <property type="match status" value="1"/>
</dbReference>
<dbReference type="STRING" id="940295.EYM_04685"/>
<dbReference type="GO" id="GO:0000287">
    <property type="term" value="F:magnesium ion binding"/>
    <property type="evidence" value="ECO:0007669"/>
    <property type="project" value="UniProtKB-UniRule"/>
</dbReference>
<dbReference type="Gene3D" id="3.40.50.720">
    <property type="entry name" value="NAD(P)-binding Rossmann-like Domain"/>
    <property type="match status" value="1"/>
</dbReference>
<gene>
    <name evidence="12" type="primary">ilvC</name>
    <name evidence="16" type="ORF">EYM_04685</name>
</gene>
<feature type="binding site" evidence="12 13">
    <location>
        <position position="191"/>
    </location>
    <ligand>
        <name>Mg(2+)</name>
        <dbReference type="ChEBI" id="CHEBI:18420"/>
        <label>2</label>
    </ligand>
</feature>
<comment type="pathway">
    <text evidence="1 12">Amino-acid biosynthesis; L-valine biosynthesis; L-valine from pyruvate: step 2/4.</text>
</comment>
<keyword evidence="4 12" id="KW-0028">Amino-acid biosynthesis</keyword>
<feature type="binding site" evidence="12">
    <location>
        <position position="134"/>
    </location>
    <ligand>
        <name>NADP(+)</name>
        <dbReference type="ChEBI" id="CHEBI:58349"/>
    </ligand>
</feature>
<dbReference type="InterPro" id="IPR013023">
    <property type="entry name" value="KARI"/>
</dbReference>
<feature type="binding site" evidence="12 13">
    <location>
        <position position="231"/>
    </location>
    <ligand>
        <name>Mg(2+)</name>
        <dbReference type="ChEBI" id="CHEBI:18420"/>
        <label>2</label>
    </ligand>
</feature>
<dbReference type="PROSITE" id="PS51851">
    <property type="entry name" value="KARI_C"/>
    <property type="match status" value="1"/>
</dbReference>
<feature type="binding site" evidence="12 13">
    <location>
        <position position="227"/>
    </location>
    <ligand>
        <name>Mg(2+)</name>
        <dbReference type="ChEBI" id="CHEBI:18420"/>
        <label>2</label>
    </ligand>
</feature>
<comment type="function">
    <text evidence="12">Involved in the biosynthesis of branched-chain amino acids (BCAA). Catalyzes an alkyl-migration followed by a ketol-acid reduction of (S)-2-acetolactate (S2AL) to yield (R)-2,3-dihydroxy-isovalerate. In the isomerase reaction, S2AL is rearranged via a Mg-dependent methyl migration to produce 3-hydroxy-3-methyl-2-ketobutyrate (HMKB). In the reductase reaction, this 2-ketoacid undergoes a metal-dependent reduction by NADPH to yield (R)-2,3-dihydroxy-isovalerate.</text>
</comment>
<sequence length="330" mass="36638">MAQIWKDEDVSLEPLKGRKVAVIGYGSQGRAWALNMRDSGVDVIVGLRPNGKSWDQAKADGFEPLPIPEAAKKADVIVMLIPDMAQPEVYEKYIEPNLEEGNALVFAHGFNIHYGLIKPPKNVDVVMVAPKSPGPKVREAYLQGRGVPALVAVHQDATGKAWDLVLAIAKAIGCTRAGVIKTTFKEETETDLIGEQTVLVGGLMELLLKGFENLVELGYQPEIAYFEAINEAKLIMDLIWQYGFYGMLKRVSDTAKYGGLTVGPRVIDEHVKENMKKASERVLNGEFAKEWVEEYKSGSKKLTELMEKVKEHPAEKVGRELRKMMGLEEE</sequence>
<name>A0A0U3F6U3_9CREN</name>
<feature type="binding site" evidence="12">
    <location>
        <position position="48"/>
    </location>
    <ligand>
        <name>NADP(+)</name>
        <dbReference type="ChEBI" id="CHEBI:58349"/>
    </ligand>
</feature>
<comment type="caution">
    <text evidence="12">Lacks conserved residue(s) required for the propagation of feature annotation.</text>
</comment>
<protein>
    <recommendedName>
        <fullName evidence="12">Ketol-acid reductoisomerase (NADP(+))</fullName>
        <shortName evidence="12">KARI</shortName>
        <ecNumber evidence="12">1.1.1.86</ecNumber>
    </recommendedName>
    <alternativeName>
        <fullName evidence="12">Acetohydroxy-acid isomeroreductase</fullName>
        <shortName evidence="12">AHIR</shortName>
    </alternativeName>
    <alternativeName>
        <fullName evidence="12">Alpha-keto-beta-hydroxylacyl reductoisomerase</fullName>
    </alternativeName>
</protein>
<dbReference type="PANTHER" id="PTHR21371">
    <property type="entry name" value="KETOL-ACID REDUCTOISOMERASE, MITOCHONDRIAL"/>
    <property type="match status" value="1"/>
</dbReference>
<dbReference type="SUPFAM" id="SSF48179">
    <property type="entry name" value="6-phosphogluconate dehydrogenase C-terminal domain-like"/>
    <property type="match status" value="1"/>
</dbReference>
<dbReference type="NCBIfam" id="TIGR00465">
    <property type="entry name" value="ilvC"/>
    <property type="match status" value="1"/>
</dbReference>
<evidence type="ECO:0000256" key="10">
    <source>
        <dbReference type="ARBA" id="ARBA00052344"/>
    </source>
</evidence>
<evidence type="ECO:0000256" key="6">
    <source>
        <dbReference type="ARBA" id="ARBA00022842"/>
    </source>
</evidence>
<evidence type="ECO:0000256" key="7">
    <source>
        <dbReference type="ARBA" id="ARBA00023002"/>
    </source>
</evidence>
<evidence type="ECO:0000256" key="11">
    <source>
        <dbReference type="ARBA" id="ARBA00055021"/>
    </source>
</evidence>
<dbReference type="Gene3D" id="6.10.240.10">
    <property type="match status" value="1"/>
</dbReference>
<dbReference type="OrthoDB" id="6064at2157"/>
<feature type="active site" evidence="12">
    <location>
        <position position="108"/>
    </location>
</feature>
<comment type="function">
    <text evidence="11">Involved in the biosynthesis of branched-chain amino acids (BCAA). Catalyzes an alkyl-migration followed by a ketol-acid reduction of (S)-2-acetolactate (S2AL) to yield (R)-2,3-dihydroxy-isovalerate. In the isomerase reaction, S2AL is rearranged via a Mg-dependent methyl migration to produce 3-hydroxy-3-methyl-2-ketobutyrate (HMKB). In the reductase reaction, this 2-ketoacid undergoes a metal-dependent reduction by NADPH or NADH to yield (R)-2,3-dihydroxy-isovalerate.</text>
</comment>
<dbReference type="NCBIfam" id="NF004017">
    <property type="entry name" value="PRK05479.1"/>
    <property type="match status" value="1"/>
</dbReference>
<keyword evidence="16" id="KW-0413">Isomerase</keyword>
<comment type="cofactor">
    <cofactor evidence="12">
        <name>Mg(2+)</name>
        <dbReference type="ChEBI" id="CHEBI:18420"/>
    </cofactor>
    <text evidence="12">Binds 2 magnesium ions per subunit.</text>
</comment>
<dbReference type="EC" id="1.1.1.86" evidence="12"/>
<organism evidence="16 17">
    <name type="scientific">Ignicoccus islandicus DSM 13165</name>
    <dbReference type="NCBI Taxonomy" id="940295"/>
    <lineage>
        <taxon>Archaea</taxon>
        <taxon>Thermoproteota</taxon>
        <taxon>Thermoprotei</taxon>
        <taxon>Desulfurococcales</taxon>
        <taxon>Desulfurococcaceae</taxon>
        <taxon>Ignicoccus</taxon>
    </lineage>
</organism>
<dbReference type="PATRIC" id="fig|940295.4.peg.897"/>
<evidence type="ECO:0000256" key="9">
    <source>
        <dbReference type="ARBA" id="ARBA00050504"/>
    </source>
</evidence>
<dbReference type="InterPro" id="IPR000506">
    <property type="entry name" value="KARI_C"/>
</dbReference>
<reference evidence="16 17" key="1">
    <citation type="submission" date="2013-11" db="EMBL/GenBank/DDBJ databases">
        <title>Comparative genomics of Ignicoccus.</title>
        <authorList>
            <person name="Podar M."/>
        </authorList>
    </citation>
    <scope>NUCLEOTIDE SEQUENCE [LARGE SCALE GENOMIC DNA]</scope>
    <source>
        <strain evidence="16 17">DSM 13165</strain>
    </source>
</reference>
<dbReference type="RefSeq" id="WP_075049877.1">
    <property type="nucleotide sequence ID" value="NZ_CP006867.1"/>
</dbReference>
<evidence type="ECO:0000256" key="1">
    <source>
        <dbReference type="ARBA" id="ARBA00004864"/>
    </source>
</evidence>
<dbReference type="PANTHER" id="PTHR21371:SF1">
    <property type="entry name" value="KETOL-ACID REDUCTOISOMERASE, MITOCHONDRIAL"/>
    <property type="match status" value="1"/>
</dbReference>
<dbReference type="GO" id="GO:0016853">
    <property type="term" value="F:isomerase activity"/>
    <property type="evidence" value="ECO:0007669"/>
    <property type="project" value="UniProtKB-KW"/>
</dbReference>
<keyword evidence="7 12" id="KW-0560">Oxidoreductase</keyword>
<evidence type="ECO:0000256" key="8">
    <source>
        <dbReference type="ARBA" id="ARBA00023304"/>
    </source>
</evidence>
<accession>A0A0U3F6U3</accession>
<feature type="binding site" evidence="12 13">
    <location>
        <position position="191"/>
    </location>
    <ligand>
        <name>Mg(2+)</name>
        <dbReference type="ChEBI" id="CHEBI:18420"/>
        <label>1</label>
    </ligand>
</feature>
<keyword evidence="17" id="KW-1185">Reference proteome</keyword>
<evidence type="ECO:0000256" key="13">
    <source>
        <dbReference type="PROSITE-ProRule" id="PRU01198"/>
    </source>
</evidence>
<dbReference type="UniPathway" id="UPA00049">
    <property type="reaction ID" value="UER00060"/>
</dbReference>
<comment type="catalytic activity">
    <reaction evidence="12">
        <text>(2R,3R)-2,3-dihydroxy-3-methylpentanoate + NADP(+) = (S)-2-ethyl-2-hydroxy-3-oxobutanoate + NADPH + H(+)</text>
        <dbReference type="Rhea" id="RHEA:13493"/>
        <dbReference type="ChEBI" id="CHEBI:15378"/>
        <dbReference type="ChEBI" id="CHEBI:49256"/>
        <dbReference type="ChEBI" id="CHEBI:49258"/>
        <dbReference type="ChEBI" id="CHEBI:57783"/>
        <dbReference type="ChEBI" id="CHEBI:58349"/>
        <dbReference type="EC" id="1.1.1.86"/>
    </reaction>
</comment>
<dbReference type="GO" id="GO:0009097">
    <property type="term" value="P:isoleucine biosynthetic process"/>
    <property type="evidence" value="ECO:0007669"/>
    <property type="project" value="UniProtKB-UniRule"/>
</dbReference>
<feature type="binding site" evidence="12">
    <location>
        <position position="53"/>
    </location>
    <ligand>
        <name>NADP(+)</name>
        <dbReference type="ChEBI" id="CHEBI:58349"/>
    </ligand>
</feature>
<evidence type="ECO:0000313" key="17">
    <source>
        <dbReference type="Proteomes" id="UP000060778"/>
    </source>
</evidence>
<dbReference type="PIRSF" id="PIRSF000116">
    <property type="entry name" value="IlvC_gammaproteo"/>
    <property type="match status" value="1"/>
</dbReference>
<dbReference type="InterPro" id="IPR036291">
    <property type="entry name" value="NAD(P)-bd_dom_sf"/>
</dbReference>
<comment type="pathway">
    <text evidence="2 12">Amino-acid biosynthesis; L-isoleucine biosynthesis; L-isoleucine from 2-oxobutanoate: step 2/4.</text>
</comment>
<dbReference type="GeneID" id="30680326"/>
<dbReference type="InterPro" id="IPR014359">
    <property type="entry name" value="KARI_prok"/>
</dbReference>
<dbReference type="PROSITE" id="PS51850">
    <property type="entry name" value="KARI_N"/>
    <property type="match status" value="1"/>
</dbReference>
<dbReference type="AlphaFoldDB" id="A0A0U3F6U3"/>
<proteinExistence type="inferred from homology"/>
<dbReference type="Pfam" id="PF07991">
    <property type="entry name" value="KARI_N"/>
    <property type="match status" value="1"/>
</dbReference>
<dbReference type="InterPro" id="IPR013116">
    <property type="entry name" value="KARI_N"/>
</dbReference>
<dbReference type="Pfam" id="PF01450">
    <property type="entry name" value="KARI_C"/>
    <property type="match status" value="1"/>
</dbReference>
<dbReference type="GO" id="GO:0009099">
    <property type="term" value="P:L-valine biosynthetic process"/>
    <property type="evidence" value="ECO:0007669"/>
    <property type="project" value="UniProtKB-UniRule"/>
</dbReference>
<dbReference type="InterPro" id="IPR008927">
    <property type="entry name" value="6-PGluconate_DH-like_C_sf"/>
</dbReference>
<comment type="catalytic activity">
    <reaction evidence="12">
        <text>(2R)-2,3-dihydroxy-3-methylbutanoate + NADP(+) = (2S)-2-acetolactate + NADPH + H(+)</text>
        <dbReference type="Rhea" id="RHEA:22068"/>
        <dbReference type="ChEBI" id="CHEBI:15378"/>
        <dbReference type="ChEBI" id="CHEBI:49072"/>
        <dbReference type="ChEBI" id="CHEBI:57783"/>
        <dbReference type="ChEBI" id="CHEBI:58349"/>
        <dbReference type="ChEBI" id="CHEBI:58476"/>
        <dbReference type="EC" id="1.1.1.86"/>
    </reaction>
</comment>
<dbReference type="KEGG" id="iis:EYM_04685"/>
<dbReference type="EMBL" id="CP006867">
    <property type="protein sequence ID" value="ALU11784.1"/>
    <property type="molecule type" value="Genomic_DNA"/>
</dbReference>
<evidence type="ECO:0000259" key="15">
    <source>
        <dbReference type="PROSITE" id="PS51851"/>
    </source>
</evidence>
<dbReference type="FunFam" id="3.40.50.720:FF:000023">
    <property type="entry name" value="Ketol-acid reductoisomerase (NADP(+))"/>
    <property type="match status" value="1"/>
</dbReference>
<dbReference type="SUPFAM" id="SSF51735">
    <property type="entry name" value="NAD(P)-binding Rossmann-fold domains"/>
    <property type="match status" value="1"/>
</dbReference>
<evidence type="ECO:0000313" key="16">
    <source>
        <dbReference type="EMBL" id="ALU11784.1"/>
    </source>
</evidence>
<feature type="binding site" evidence="12 13">
    <location>
        <position position="252"/>
    </location>
    <ligand>
        <name>substrate</name>
    </ligand>
</feature>
<evidence type="ECO:0000256" key="4">
    <source>
        <dbReference type="ARBA" id="ARBA00022605"/>
    </source>
</evidence>
<keyword evidence="12" id="KW-0521">NADP</keyword>
<dbReference type="GO" id="GO:0004455">
    <property type="term" value="F:ketol-acid reductoisomerase activity"/>
    <property type="evidence" value="ECO:0007669"/>
    <property type="project" value="UniProtKB-UniRule"/>
</dbReference>
<feature type="domain" description="KARI N-terminal Rossmann" evidence="14">
    <location>
        <begin position="2"/>
        <end position="182"/>
    </location>
</feature>
<feature type="binding site" evidence="12 13">
    <location>
        <position position="195"/>
    </location>
    <ligand>
        <name>Mg(2+)</name>
        <dbReference type="ChEBI" id="CHEBI:18420"/>
        <label>1</label>
    </ligand>
</feature>
<feature type="binding site" evidence="12">
    <location>
        <begin position="25"/>
        <end position="28"/>
    </location>
    <ligand>
        <name>NADP(+)</name>
        <dbReference type="ChEBI" id="CHEBI:58349"/>
    </ligand>
</feature>
<feature type="domain" description="KARI C-terminal knotted" evidence="15">
    <location>
        <begin position="183"/>
        <end position="328"/>
    </location>
</feature>
<comment type="similarity">
    <text evidence="3 12 13">Belongs to the ketol-acid reductoisomerase family.</text>
</comment>
<keyword evidence="6 12" id="KW-0460">Magnesium</keyword>
<dbReference type="GO" id="GO:0050661">
    <property type="term" value="F:NADP binding"/>
    <property type="evidence" value="ECO:0007669"/>
    <property type="project" value="InterPro"/>
</dbReference>
<evidence type="ECO:0000256" key="5">
    <source>
        <dbReference type="ARBA" id="ARBA00022723"/>
    </source>
</evidence>
<dbReference type="UniPathway" id="UPA00047">
    <property type="reaction ID" value="UER00056"/>
</dbReference>
<comment type="catalytic activity">
    <reaction evidence="9">
        <text>(2R)-2,3-dihydroxy-3-methylbutanoate + NAD(+) = (2S)-2-acetolactate + NADH + H(+)</text>
        <dbReference type="Rhea" id="RHEA:30627"/>
        <dbReference type="ChEBI" id="CHEBI:15378"/>
        <dbReference type="ChEBI" id="CHEBI:49072"/>
        <dbReference type="ChEBI" id="CHEBI:57540"/>
        <dbReference type="ChEBI" id="CHEBI:57945"/>
        <dbReference type="ChEBI" id="CHEBI:58476"/>
        <dbReference type="EC" id="1.1.1.383"/>
    </reaction>
</comment>
<evidence type="ECO:0000256" key="2">
    <source>
        <dbReference type="ARBA" id="ARBA00004885"/>
    </source>
</evidence>
<evidence type="ECO:0000259" key="14">
    <source>
        <dbReference type="PROSITE" id="PS51850"/>
    </source>
</evidence>
<keyword evidence="5 12" id="KW-0479">Metal-binding</keyword>
<evidence type="ECO:0000256" key="3">
    <source>
        <dbReference type="ARBA" id="ARBA00010318"/>
    </source>
</evidence>
<keyword evidence="8 12" id="KW-0100">Branched-chain amino acid biosynthesis</keyword>
<dbReference type="Proteomes" id="UP000060778">
    <property type="component" value="Chromosome"/>
</dbReference>
<comment type="catalytic activity">
    <reaction evidence="10">
        <text>(2R)-2,3-dihydroxy-3-methylbutanoate + NADP(+) = (2S)-2-acetolactate + NADPH + H(+)</text>
        <dbReference type="Rhea" id="RHEA:22068"/>
        <dbReference type="ChEBI" id="CHEBI:15378"/>
        <dbReference type="ChEBI" id="CHEBI:49072"/>
        <dbReference type="ChEBI" id="CHEBI:57783"/>
        <dbReference type="ChEBI" id="CHEBI:58349"/>
        <dbReference type="ChEBI" id="CHEBI:58476"/>
        <dbReference type="EC" id="1.1.1.383"/>
    </reaction>
</comment>